<name>A0ABT0JYC5_9ACTN</name>
<evidence type="ECO:0000313" key="1">
    <source>
        <dbReference type="EMBL" id="MCK9876545.1"/>
    </source>
</evidence>
<organism evidence="1 2">
    <name type="scientific">Frankia umida</name>
    <dbReference type="NCBI Taxonomy" id="573489"/>
    <lineage>
        <taxon>Bacteria</taxon>
        <taxon>Bacillati</taxon>
        <taxon>Actinomycetota</taxon>
        <taxon>Actinomycetes</taxon>
        <taxon>Frankiales</taxon>
        <taxon>Frankiaceae</taxon>
        <taxon>Frankia</taxon>
    </lineage>
</organism>
<dbReference type="Proteomes" id="UP001201873">
    <property type="component" value="Unassembled WGS sequence"/>
</dbReference>
<keyword evidence="2" id="KW-1185">Reference proteome</keyword>
<dbReference type="InterPro" id="IPR025455">
    <property type="entry name" value="DUF4276"/>
</dbReference>
<reference evidence="1 2" key="1">
    <citation type="submission" date="2022-04" db="EMBL/GenBank/DDBJ databases">
        <title>Genome diversity in the genus Frankia.</title>
        <authorList>
            <person name="Carlos-Shanley C."/>
            <person name="Hahn D."/>
        </authorList>
    </citation>
    <scope>NUCLEOTIDE SEQUENCE [LARGE SCALE GENOMIC DNA]</scope>
    <source>
        <strain evidence="1 2">Ag45/Mut15</strain>
    </source>
</reference>
<gene>
    <name evidence="1" type="ORF">MXD59_12290</name>
</gene>
<dbReference type="Pfam" id="PF14103">
    <property type="entry name" value="DUF4276"/>
    <property type="match status" value="1"/>
</dbReference>
<dbReference type="RefSeq" id="WP_248824791.1">
    <property type="nucleotide sequence ID" value="NZ_JALKFT010000010.1"/>
</dbReference>
<evidence type="ECO:0000313" key="2">
    <source>
        <dbReference type="Proteomes" id="UP001201873"/>
    </source>
</evidence>
<comment type="caution">
    <text evidence="1">The sequence shown here is derived from an EMBL/GenBank/DDBJ whole genome shotgun (WGS) entry which is preliminary data.</text>
</comment>
<sequence>MSPPGPVIATVVEGEGEVTALPVLLRRLAYQLGYRTAHFPKPHRHHRGALVQPGGLERIIEQVAVLTPTAPAILVVFDADDDCPAALAPALLARARAIRPDRRIAVVLANREFESWFLAAAPSLAGIRGLAADLKAHPDPENPRDCKGWLTHQRVDGQRYRPAVDQSALADAIDLAAVRQNAPSFDKFCRDVERLLVAATSNQHN</sequence>
<dbReference type="EMBL" id="JALKFT010000010">
    <property type="protein sequence ID" value="MCK9876545.1"/>
    <property type="molecule type" value="Genomic_DNA"/>
</dbReference>
<protein>
    <submittedName>
        <fullName evidence="1">DUF4276 family protein</fullName>
    </submittedName>
</protein>
<proteinExistence type="predicted"/>
<accession>A0ABT0JYC5</accession>